<dbReference type="SUPFAM" id="SSF52343">
    <property type="entry name" value="Ferredoxin reductase-like, C-terminal NADP-linked domain"/>
    <property type="match status" value="1"/>
</dbReference>
<evidence type="ECO:0000256" key="3">
    <source>
        <dbReference type="ARBA" id="ARBA00038177"/>
    </source>
</evidence>
<name>K2IZC3_9GAMM</name>
<dbReference type="PROSITE" id="PS51384">
    <property type="entry name" value="FAD_FR"/>
    <property type="match status" value="1"/>
</dbReference>
<comment type="caution">
    <text evidence="5">The sequence shown here is derived from an EMBL/GenBank/DDBJ whole genome shotgun (WGS) entry which is preliminary data.</text>
</comment>
<dbReference type="SUPFAM" id="SSF63380">
    <property type="entry name" value="Riboflavin synthase domain-like"/>
    <property type="match status" value="1"/>
</dbReference>
<dbReference type="Pfam" id="PF00175">
    <property type="entry name" value="NAD_binding_1"/>
    <property type="match status" value="1"/>
</dbReference>
<dbReference type="PANTHER" id="PTHR47354:SF7">
    <property type="entry name" value="NAD(P)H-FLAVIN REDUCTASE"/>
    <property type="match status" value="1"/>
</dbReference>
<gene>
    <name evidence="5" type="primary">fre</name>
    <name evidence="5" type="ORF">B3C1_05437</name>
</gene>
<dbReference type="InterPro" id="IPR039261">
    <property type="entry name" value="FNR_nucleotide-bd"/>
</dbReference>
<dbReference type="EMBL" id="AMRI01000006">
    <property type="protein sequence ID" value="EKE75876.1"/>
    <property type="molecule type" value="Genomic_DNA"/>
</dbReference>
<dbReference type="PRINTS" id="PR00410">
    <property type="entry name" value="PHEHYDRXLASE"/>
</dbReference>
<dbReference type="eggNOG" id="COG0543">
    <property type="taxonomic scope" value="Bacteria"/>
</dbReference>
<keyword evidence="6" id="KW-1185">Reference proteome</keyword>
<feature type="domain" description="FAD-binding FR-type" evidence="4">
    <location>
        <begin position="1"/>
        <end position="98"/>
    </location>
</feature>
<dbReference type="InterPro" id="IPR001433">
    <property type="entry name" value="OxRdtase_FAD/NAD-bd"/>
</dbReference>
<keyword evidence="2" id="KW-0455">Luminescence</keyword>
<dbReference type="InterPro" id="IPR017927">
    <property type="entry name" value="FAD-bd_FR_type"/>
</dbReference>
<dbReference type="NCBIfam" id="NF005963">
    <property type="entry name" value="PRK08051.1"/>
    <property type="match status" value="1"/>
</dbReference>
<accession>K2IZC3</accession>
<dbReference type="RefSeq" id="WP_008483446.1">
    <property type="nucleotide sequence ID" value="NZ_AMRI01000006.1"/>
</dbReference>
<evidence type="ECO:0000313" key="6">
    <source>
        <dbReference type="Proteomes" id="UP000006755"/>
    </source>
</evidence>
<evidence type="ECO:0000313" key="5">
    <source>
        <dbReference type="EMBL" id="EKE75876.1"/>
    </source>
</evidence>
<dbReference type="EC" id="1.16.1.3" evidence="5"/>
<evidence type="ECO:0000259" key="4">
    <source>
        <dbReference type="PROSITE" id="PS51384"/>
    </source>
</evidence>
<dbReference type="PATRIC" id="fig|745411.4.peg.1080"/>
<dbReference type="Proteomes" id="UP000006755">
    <property type="component" value="Unassembled WGS sequence"/>
</dbReference>
<comment type="similarity">
    <text evidence="3">Belongs to the Fre/LuxG FAD/NAD(P) flavoprotein oxidoreductase family.</text>
</comment>
<dbReference type="InterPro" id="IPR050415">
    <property type="entry name" value="MRET"/>
</dbReference>
<dbReference type="OrthoDB" id="9806195at2"/>
<organism evidence="5 6">
    <name type="scientific">Gallaecimonas xiamenensis 3-C-1</name>
    <dbReference type="NCBI Taxonomy" id="745411"/>
    <lineage>
        <taxon>Bacteria</taxon>
        <taxon>Pseudomonadati</taxon>
        <taxon>Pseudomonadota</taxon>
        <taxon>Gammaproteobacteria</taxon>
        <taxon>Enterobacterales</taxon>
        <taxon>Gallaecimonadaceae</taxon>
        <taxon>Gallaecimonas</taxon>
    </lineage>
</organism>
<dbReference type="GO" id="GO:0016491">
    <property type="term" value="F:oxidoreductase activity"/>
    <property type="evidence" value="ECO:0007669"/>
    <property type="project" value="UniProtKB-KW"/>
</dbReference>
<dbReference type="InterPro" id="IPR017938">
    <property type="entry name" value="Riboflavin_synthase-like_b-brl"/>
</dbReference>
<dbReference type="AlphaFoldDB" id="K2IZC3"/>
<reference evidence="5 6" key="1">
    <citation type="journal article" date="2012" name="J. Bacteriol.">
        <title>Genome Sequence of Gallaecimonas xiamenensis Type Strain 3-C-1.</title>
        <authorList>
            <person name="Lai Q."/>
            <person name="Wang L."/>
            <person name="Wang W."/>
            <person name="Shao Z."/>
        </authorList>
    </citation>
    <scope>NUCLEOTIDE SEQUENCE [LARGE SCALE GENOMIC DNA]</scope>
    <source>
        <strain evidence="5 6">3-C-1</strain>
    </source>
</reference>
<dbReference type="STRING" id="745411.B3C1_05437"/>
<evidence type="ECO:0000256" key="2">
    <source>
        <dbReference type="ARBA" id="ARBA00023223"/>
    </source>
</evidence>
<dbReference type="Gene3D" id="3.40.50.80">
    <property type="entry name" value="Nucleotide-binding domain of ferredoxin-NADP reductase (FNR) module"/>
    <property type="match status" value="1"/>
</dbReference>
<dbReference type="GO" id="GO:0008218">
    <property type="term" value="P:bioluminescence"/>
    <property type="evidence" value="ECO:0007669"/>
    <property type="project" value="UniProtKB-KW"/>
</dbReference>
<sequence length="231" mass="25623">MQRIQCRVQDVRPFTDTVYHVRLEAPQGVDFAAGQYLKVVLAEDDKRPFSIASLAGEASLELHLGAFGPDSWAMQVVEHFRNNELVELELAAGHAQLREDSTRPLILIAGGTGFSYVRALVRRALTLDPARDIQLFWGGKTPDALYLHEEMQALAQQHPSLRYIPVLEDKPAGFAGEQGLVVDLVKDMNPDLSGFDIYIAGRFEMAAVARDLFLAHGAVRENLFGDAYAFI</sequence>
<keyword evidence="1 5" id="KW-0560">Oxidoreductase</keyword>
<dbReference type="CDD" id="cd06189">
    <property type="entry name" value="flavin_oxioreductase"/>
    <property type="match status" value="1"/>
</dbReference>
<dbReference type="PANTHER" id="PTHR47354">
    <property type="entry name" value="NADH OXIDOREDUCTASE HCR"/>
    <property type="match status" value="1"/>
</dbReference>
<proteinExistence type="inferred from homology"/>
<dbReference type="Gene3D" id="2.40.30.10">
    <property type="entry name" value="Translation factors"/>
    <property type="match status" value="1"/>
</dbReference>
<evidence type="ECO:0000256" key="1">
    <source>
        <dbReference type="ARBA" id="ARBA00023002"/>
    </source>
</evidence>
<protein>
    <submittedName>
        <fullName evidence="5">FMN reductase</fullName>
        <ecNumber evidence="5">1.16.1.3</ecNumber>
    </submittedName>
</protein>